<dbReference type="EMBL" id="JACGWO010000013">
    <property type="protein sequence ID" value="KAK4412957.1"/>
    <property type="molecule type" value="Genomic_DNA"/>
</dbReference>
<dbReference type="GO" id="GO:0004523">
    <property type="term" value="F:RNA-DNA hybrid ribonuclease activity"/>
    <property type="evidence" value="ECO:0007669"/>
    <property type="project" value="InterPro"/>
</dbReference>
<dbReference type="Gene3D" id="3.30.420.10">
    <property type="entry name" value="Ribonuclease H-like superfamily/Ribonuclease H"/>
    <property type="match status" value="1"/>
</dbReference>
<dbReference type="InterPro" id="IPR002156">
    <property type="entry name" value="RNaseH_domain"/>
</dbReference>
<keyword evidence="3" id="KW-1185">Reference proteome</keyword>
<comment type="caution">
    <text evidence="2">The sequence shown here is derived from an EMBL/GenBank/DDBJ whole genome shotgun (WGS) entry which is preliminary data.</text>
</comment>
<proteinExistence type="predicted"/>
<dbReference type="InterPro" id="IPR052929">
    <property type="entry name" value="RNase_H-like_EbsB-rel"/>
</dbReference>
<accession>A0AAE1XJ89</accession>
<organism evidence="2 3">
    <name type="scientific">Sesamum alatum</name>
    <dbReference type="NCBI Taxonomy" id="300844"/>
    <lineage>
        <taxon>Eukaryota</taxon>
        <taxon>Viridiplantae</taxon>
        <taxon>Streptophyta</taxon>
        <taxon>Embryophyta</taxon>
        <taxon>Tracheophyta</taxon>
        <taxon>Spermatophyta</taxon>
        <taxon>Magnoliopsida</taxon>
        <taxon>eudicotyledons</taxon>
        <taxon>Gunneridae</taxon>
        <taxon>Pentapetalae</taxon>
        <taxon>asterids</taxon>
        <taxon>lamiids</taxon>
        <taxon>Lamiales</taxon>
        <taxon>Pedaliaceae</taxon>
        <taxon>Sesamum</taxon>
    </lineage>
</organism>
<protein>
    <recommendedName>
        <fullName evidence="1">RNase H type-1 domain-containing protein</fullName>
    </recommendedName>
</protein>
<dbReference type="PANTHER" id="PTHR47074">
    <property type="entry name" value="BNAC02G40300D PROTEIN"/>
    <property type="match status" value="1"/>
</dbReference>
<evidence type="ECO:0000313" key="3">
    <source>
        <dbReference type="Proteomes" id="UP001293254"/>
    </source>
</evidence>
<sequence length="289" mass="31480">MTAVVVPCGLPLESAVGILHSRLAGNWCPSKIADMFWPVDHEAILSIPINQLGTEDIIDKPCSSNLLSLNRSGGALCGKPSFRIREEGEDTFHTLVTCHFARVVWGLSHFHSSVLLGRAPSILQWMASVSALMDARESSRFLCTCWTLWWCRNRKNADSAISFSQPGATSWEGPPLGSVKLNFDGALLDGGSAMGVEVVARNEKGECRAWRTKMVNKRGSGELAEALAAWEAIQLAASHGWTSIIMEGDCAVLVNKLRAASRDLSPVGTIIIDILRMADYFAFLSIYLC</sequence>
<feature type="domain" description="RNase H type-1" evidence="1">
    <location>
        <begin position="182"/>
        <end position="284"/>
    </location>
</feature>
<name>A0AAE1XJ89_9LAMI</name>
<gene>
    <name evidence="2" type="ORF">Salat_2942900</name>
</gene>
<dbReference type="InterPro" id="IPR012337">
    <property type="entry name" value="RNaseH-like_sf"/>
</dbReference>
<reference evidence="2" key="1">
    <citation type="submission" date="2020-06" db="EMBL/GenBank/DDBJ databases">
        <authorList>
            <person name="Li T."/>
            <person name="Hu X."/>
            <person name="Zhang T."/>
            <person name="Song X."/>
            <person name="Zhang H."/>
            <person name="Dai N."/>
            <person name="Sheng W."/>
            <person name="Hou X."/>
            <person name="Wei L."/>
        </authorList>
    </citation>
    <scope>NUCLEOTIDE SEQUENCE</scope>
    <source>
        <strain evidence="2">3651</strain>
        <tissue evidence="2">Leaf</tissue>
    </source>
</reference>
<evidence type="ECO:0000313" key="2">
    <source>
        <dbReference type="EMBL" id="KAK4412957.1"/>
    </source>
</evidence>
<dbReference type="Proteomes" id="UP001293254">
    <property type="component" value="Unassembled WGS sequence"/>
</dbReference>
<dbReference type="InterPro" id="IPR036397">
    <property type="entry name" value="RNaseH_sf"/>
</dbReference>
<dbReference type="PANTHER" id="PTHR47074:SF11">
    <property type="entry name" value="REVERSE TRANSCRIPTASE-LIKE PROTEIN"/>
    <property type="match status" value="1"/>
</dbReference>
<dbReference type="GO" id="GO:0003676">
    <property type="term" value="F:nucleic acid binding"/>
    <property type="evidence" value="ECO:0007669"/>
    <property type="project" value="InterPro"/>
</dbReference>
<evidence type="ECO:0000259" key="1">
    <source>
        <dbReference type="Pfam" id="PF13456"/>
    </source>
</evidence>
<dbReference type="AlphaFoldDB" id="A0AAE1XJ89"/>
<dbReference type="SUPFAM" id="SSF53098">
    <property type="entry name" value="Ribonuclease H-like"/>
    <property type="match status" value="1"/>
</dbReference>
<reference evidence="2" key="2">
    <citation type="journal article" date="2024" name="Plant">
        <title>Genomic evolution and insights into agronomic trait innovations of Sesamum species.</title>
        <authorList>
            <person name="Miao H."/>
            <person name="Wang L."/>
            <person name="Qu L."/>
            <person name="Liu H."/>
            <person name="Sun Y."/>
            <person name="Le M."/>
            <person name="Wang Q."/>
            <person name="Wei S."/>
            <person name="Zheng Y."/>
            <person name="Lin W."/>
            <person name="Duan Y."/>
            <person name="Cao H."/>
            <person name="Xiong S."/>
            <person name="Wang X."/>
            <person name="Wei L."/>
            <person name="Li C."/>
            <person name="Ma Q."/>
            <person name="Ju M."/>
            <person name="Zhao R."/>
            <person name="Li G."/>
            <person name="Mu C."/>
            <person name="Tian Q."/>
            <person name="Mei H."/>
            <person name="Zhang T."/>
            <person name="Gao T."/>
            <person name="Zhang H."/>
        </authorList>
    </citation>
    <scope>NUCLEOTIDE SEQUENCE</scope>
    <source>
        <strain evidence="2">3651</strain>
    </source>
</reference>
<dbReference type="Pfam" id="PF13456">
    <property type="entry name" value="RVT_3"/>
    <property type="match status" value="1"/>
</dbReference>